<feature type="domain" description="PPM-type phosphatase" evidence="2">
    <location>
        <begin position="23"/>
        <end position="260"/>
    </location>
</feature>
<dbReference type="AlphaFoldDB" id="A0A1J4JY01"/>
<reference evidence="3" key="1">
    <citation type="submission" date="2016-10" db="EMBL/GenBank/DDBJ databases">
        <authorList>
            <person name="Benchimol M."/>
            <person name="Almeida L.G."/>
            <person name="Vasconcelos A.T."/>
            <person name="Perreira-Neves A."/>
            <person name="Rosa I.A."/>
            <person name="Tasca T."/>
            <person name="Bogo M.R."/>
            <person name="de Souza W."/>
        </authorList>
    </citation>
    <scope>NUCLEOTIDE SEQUENCE [LARGE SCALE GENOMIC DNA]</scope>
    <source>
        <strain evidence="3">K</strain>
    </source>
</reference>
<keyword evidence="4" id="KW-1185">Reference proteome</keyword>
<comment type="catalytic activity">
    <reaction evidence="1">
        <text>O-phospho-L-seryl-[protein] + H2O = L-seryl-[protein] + phosphate</text>
        <dbReference type="Rhea" id="RHEA:20629"/>
        <dbReference type="Rhea" id="RHEA-COMP:9863"/>
        <dbReference type="Rhea" id="RHEA-COMP:11604"/>
        <dbReference type="ChEBI" id="CHEBI:15377"/>
        <dbReference type="ChEBI" id="CHEBI:29999"/>
        <dbReference type="ChEBI" id="CHEBI:43474"/>
        <dbReference type="ChEBI" id="CHEBI:83421"/>
        <dbReference type="EC" id="3.1.3.16"/>
    </reaction>
</comment>
<sequence length="268" mass="29649">MLSNSKNNKINSFARFLKIISKACLIPHPEKAHFGGEDYYFISKNNTTIGVADGVGGWADHPGASSTKYSHDLMNFCNECSYITDPLLILQTAYEKLDFSIKGSTTALVAQVCDKSLHVCNVGDSALSVYRKNKRVFQTTDTLHGFNFPYQLGSAKRDNPSDGTYDIVPIQPGDVIVAGSDGLWDNVWNNDIEKHIEKVVIDSNSKHEMMQKLADLLGNDAHKNGKDRLFNSPFAQDALNHGYRYIGGKLDDVTVVASIVVEDEKVNE</sequence>
<dbReference type="RefSeq" id="XP_068355548.1">
    <property type="nucleotide sequence ID" value="XM_068507372.1"/>
</dbReference>
<evidence type="ECO:0000313" key="3">
    <source>
        <dbReference type="EMBL" id="OHT02412.1"/>
    </source>
</evidence>
<dbReference type="PANTHER" id="PTHR12320">
    <property type="entry name" value="PROTEIN PHOSPHATASE 2C"/>
    <property type="match status" value="1"/>
</dbReference>
<dbReference type="SUPFAM" id="SSF81606">
    <property type="entry name" value="PP2C-like"/>
    <property type="match status" value="1"/>
</dbReference>
<dbReference type="InterPro" id="IPR039123">
    <property type="entry name" value="PPTC7"/>
</dbReference>
<evidence type="ECO:0000259" key="2">
    <source>
        <dbReference type="PROSITE" id="PS51746"/>
    </source>
</evidence>
<keyword evidence="1" id="KW-0479">Metal-binding</keyword>
<keyword evidence="1" id="KW-0464">Manganese</keyword>
<organism evidence="3 4">
    <name type="scientific">Tritrichomonas foetus</name>
    <dbReference type="NCBI Taxonomy" id="1144522"/>
    <lineage>
        <taxon>Eukaryota</taxon>
        <taxon>Metamonada</taxon>
        <taxon>Parabasalia</taxon>
        <taxon>Tritrichomonadida</taxon>
        <taxon>Tritrichomonadidae</taxon>
        <taxon>Tritrichomonas</taxon>
    </lineage>
</organism>
<dbReference type="EC" id="3.1.3.16" evidence="1"/>
<name>A0A1J4JY01_9EUKA</name>
<comment type="cofactor">
    <cofactor evidence="1">
        <name>Mg(2+)</name>
        <dbReference type="ChEBI" id="CHEBI:18420"/>
    </cofactor>
</comment>
<dbReference type="PROSITE" id="PS51746">
    <property type="entry name" value="PPM_2"/>
    <property type="match status" value="1"/>
</dbReference>
<comment type="caution">
    <text evidence="3">The sequence shown here is derived from an EMBL/GenBank/DDBJ whole genome shotgun (WGS) entry which is preliminary data.</text>
</comment>
<comment type="cofactor">
    <cofactor evidence="1">
        <name>Mn(2+)</name>
        <dbReference type="ChEBI" id="CHEBI:29035"/>
    </cofactor>
</comment>
<keyword evidence="1" id="KW-0904">Protein phosphatase</keyword>
<protein>
    <recommendedName>
        <fullName evidence="1">Protein phosphatase</fullName>
        <ecNumber evidence="1">3.1.3.16</ecNumber>
    </recommendedName>
</protein>
<dbReference type="Gene3D" id="3.60.40.10">
    <property type="entry name" value="PPM-type phosphatase domain"/>
    <property type="match status" value="1"/>
</dbReference>
<dbReference type="EMBL" id="MLAK01000868">
    <property type="protein sequence ID" value="OHT02412.1"/>
    <property type="molecule type" value="Genomic_DNA"/>
</dbReference>
<comment type="similarity">
    <text evidence="1">Belongs to the PP2C family.</text>
</comment>
<dbReference type="GO" id="GO:0046872">
    <property type="term" value="F:metal ion binding"/>
    <property type="evidence" value="ECO:0007669"/>
    <property type="project" value="UniProtKB-UniRule"/>
</dbReference>
<gene>
    <name evidence="3" type="primary">pptc7</name>
    <name evidence="3" type="ORF">TRFO_30471</name>
</gene>
<proteinExistence type="inferred from homology"/>
<accession>A0A1J4JY01</accession>
<dbReference type="SMART" id="SM00332">
    <property type="entry name" value="PP2Cc"/>
    <property type="match status" value="1"/>
</dbReference>
<dbReference type="InterPro" id="IPR036457">
    <property type="entry name" value="PPM-type-like_dom_sf"/>
</dbReference>
<dbReference type="GO" id="GO:0004722">
    <property type="term" value="F:protein serine/threonine phosphatase activity"/>
    <property type="evidence" value="ECO:0007669"/>
    <property type="project" value="UniProtKB-EC"/>
</dbReference>
<comment type="catalytic activity">
    <reaction evidence="1">
        <text>O-phospho-L-threonyl-[protein] + H2O = L-threonyl-[protein] + phosphate</text>
        <dbReference type="Rhea" id="RHEA:47004"/>
        <dbReference type="Rhea" id="RHEA-COMP:11060"/>
        <dbReference type="Rhea" id="RHEA-COMP:11605"/>
        <dbReference type="ChEBI" id="CHEBI:15377"/>
        <dbReference type="ChEBI" id="CHEBI:30013"/>
        <dbReference type="ChEBI" id="CHEBI:43474"/>
        <dbReference type="ChEBI" id="CHEBI:61977"/>
        <dbReference type="EC" id="3.1.3.16"/>
    </reaction>
</comment>
<evidence type="ECO:0000256" key="1">
    <source>
        <dbReference type="RuleBase" id="RU366020"/>
    </source>
</evidence>
<dbReference type="InterPro" id="IPR001932">
    <property type="entry name" value="PPM-type_phosphatase-like_dom"/>
</dbReference>
<dbReference type="SMART" id="SM00331">
    <property type="entry name" value="PP2C_SIG"/>
    <property type="match status" value="1"/>
</dbReference>
<dbReference type="Pfam" id="PF13672">
    <property type="entry name" value="PP2C_2"/>
    <property type="match status" value="1"/>
</dbReference>
<dbReference type="OrthoDB" id="60843at2759"/>
<dbReference type="VEuPathDB" id="TrichDB:TRFO_30471"/>
<dbReference type="PANTHER" id="PTHR12320:SF1">
    <property type="entry name" value="PROTEIN PHOSPHATASE PTC7 HOMOLOG"/>
    <property type="match status" value="1"/>
</dbReference>
<keyword evidence="1" id="KW-0378">Hydrolase</keyword>
<evidence type="ECO:0000313" key="4">
    <source>
        <dbReference type="Proteomes" id="UP000179807"/>
    </source>
</evidence>
<dbReference type="GeneID" id="94842076"/>
<dbReference type="Proteomes" id="UP000179807">
    <property type="component" value="Unassembled WGS sequence"/>
</dbReference>
<keyword evidence="1" id="KW-0460">Magnesium</keyword>